<evidence type="ECO:0000313" key="2">
    <source>
        <dbReference type="EMBL" id="GEN12548.1"/>
    </source>
</evidence>
<dbReference type="Proteomes" id="UP000321514">
    <property type="component" value="Unassembled WGS sequence"/>
</dbReference>
<dbReference type="RefSeq" id="WP_074952606.1">
    <property type="nucleotide sequence ID" value="NZ_BJXR01000063.1"/>
</dbReference>
<accession>A0A511TH72</accession>
<dbReference type="EMBL" id="FOIB01000003">
    <property type="protein sequence ID" value="SET85522.1"/>
    <property type="molecule type" value="Genomic_DNA"/>
</dbReference>
<evidence type="ECO:0000313" key="4">
    <source>
        <dbReference type="Proteomes" id="UP000183760"/>
    </source>
</evidence>
<gene>
    <name evidence="2" type="ORF">MFU01_75850</name>
    <name evidence="3" type="ORF">SAMN05443572_103518</name>
</gene>
<dbReference type="AlphaFoldDB" id="A0A511TH72"/>
<keyword evidence="4" id="KW-1185">Reference proteome</keyword>
<evidence type="ECO:0000256" key="1">
    <source>
        <dbReference type="SAM" id="SignalP"/>
    </source>
</evidence>
<feature type="signal peptide" evidence="1">
    <location>
        <begin position="1"/>
        <end position="23"/>
    </location>
</feature>
<comment type="caution">
    <text evidence="2">The sequence shown here is derived from an EMBL/GenBank/DDBJ whole genome shotgun (WGS) entry which is preliminary data.</text>
</comment>
<sequence>MTRALVLLGLMLLSACGSSTSLPAPRIVDINPASDTVGRTAPIQLEIEAAFPIRLDYAEGEVETQGRTRVWIGEQEARVIALNAQSLFAVDLPANLGVAAYDVRVALADGRETTSPQGFTLVSPDAGPDGIPDGGVYVADGGPEPEPDAGQDPTRPMGEGDITGYEFETISDQDIGQPFAIIVRAVGPRAADFTDKVDLSISKNNGNVSPTSLDKFVGGICVQNIAIDAQGANVVLTVTDRFGVQSSSNAFKVK</sequence>
<evidence type="ECO:0000313" key="5">
    <source>
        <dbReference type="Proteomes" id="UP000321514"/>
    </source>
</evidence>
<dbReference type="PROSITE" id="PS51257">
    <property type="entry name" value="PROKAR_LIPOPROTEIN"/>
    <property type="match status" value="1"/>
</dbReference>
<reference evidence="3 4" key="1">
    <citation type="submission" date="2016-10" db="EMBL/GenBank/DDBJ databases">
        <authorList>
            <person name="Varghese N."/>
            <person name="Submissions S."/>
        </authorList>
    </citation>
    <scope>NUCLEOTIDE SEQUENCE [LARGE SCALE GENOMIC DNA]</scope>
    <source>
        <strain evidence="3 4">DSM 16525</strain>
    </source>
</reference>
<dbReference type="OrthoDB" id="5381885at2"/>
<name>A0A511TH72_MYXFU</name>
<protein>
    <submittedName>
        <fullName evidence="3">Copper-binding protein CopC (Methionine-rich)</fullName>
    </submittedName>
</protein>
<dbReference type="Proteomes" id="UP000183760">
    <property type="component" value="Unassembled WGS sequence"/>
</dbReference>
<feature type="chain" id="PRO_5022918853" evidence="1">
    <location>
        <begin position="24"/>
        <end position="254"/>
    </location>
</feature>
<dbReference type="EMBL" id="BJXR01000063">
    <property type="protein sequence ID" value="GEN12548.1"/>
    <property type="molecule type" value="Genomic_DNA"/>
</dbReference>
<evidence type="ECO:0000313" key="3">
    <source>
        <dbReference type="EMBL" id="SET85522.1"/>
    </source>
</evidence>
<keyword evidence="1" id="KW-0732">Signal</keyword>
<reference evidence="2 5" key="2">
    <citation type="submission" date="2019-07" db="EMBL/GenBank/DDBJ databases">
        <title>Whole genome shotgun sequence of Myxococcus fulvus NBRC 100333.</title>
        <authorList>
            <person name="Hosoyama A."/>
            <person name="Uohara A."/>
            <person name="Ohji S."/>
            <person name="Ichikawa N."/>
        </authorList>
    </citation>
    <scope>NUCLEOTIDE SEQUENCE [LARGE SCALE GENOMIC DNA]</scope>
    <source>
        <strain evidence="2 5">NBRC 100333</strain>
    </source>
</reference>
<proteinExistence type="predicted"/>
<organism evidence="2 5">
    <name type="scientific">Myxococcus fulvus</name>
    <dbReference type="NCBI Taxonomy" id="33"/>
    <lineage>
        <taxon>Bacteria</taxon>
        <taxon>Pseudomonadati</taxon>
        <taxon>Myxococcota</taxon>
        <taxon>Myxococcia</taxon>
        <taxon>Myxococcales</taxon>
        <taxon>Cystobacterineae</taxon>
        <taxon>Myxococcaceae</taxon>
        <taxon>Myxococcus</taxon>
    </lineage>
</organism>